<reference evidence="26" key="1">
    <citation type="journal article" date="2004" name="Nature">
        <title>Genome duplication in the teleost fish Tetraodon nigroviridis reveals the early vertebrate proto-karyotype.</title>
        <authorList>
            <person name="Jaillon O."/>
            <person name="Aury J.-M."/>
            <person name="Brunet F."/>
            <person name="Petit J.-L."/>
            <person name="Stange-Thomann N."/>
            <person name="Mauceli E."/>
            <person name="Bouneau L."/>
            <person name="Fischer C."/>
            <person name="Ozouf-Costaz C."/>
            <person name="Bernot A."/>
            <person name="Nicaud S."/>
            <person name="Jaffe D."/>
            <person name="Fisher S."/>
            <person name="Lutfalla G."/>
            <person name="Dossat C."/>
            <person name="Segurens B."/>
            <person name="Dasilva C."/>
            <person name="Salanoubat M."/>
            <person name="Levy M."/>
            <person name="Boudet N."/>
            <person name="Castellano S."/>
            <person name="Anthouard V."/>
            <person name="Jubin C."/>
            <person name="Castelli V."/>
            <person name="Katinka M."/>
            <person name="Vacherie B."/>
            <person name="Biemont C."/>
            <person name="Skalli Z."/>
            <person name="Cattolico L."/>
            <person name="Poulain J."/>
            <person name="De Berardinis V."/>
            <person name="Cruaud C."/>
            <person name="Duprat S."/>
            <person name="Brottier P."/>
            <person name="Coutanceau J.-P."/>
            <person name="Gouzy J."/>
            <person name="Parra G."/>
            <person name="Lardier G."/>
            <person name="Chapple C."/>
            <person name="McKernan K.J."/>
            <person name="McEwan P."/>
            <person name="Bosak S."/>
            <person name="Kellis M."/>
            <person name="Volff J.-N."/>
            <person name="Guigo R."/>
            <person name="Zody M.C."/>
            <person name="Mesirov J."/>
            <person name="Lindblad-Toh K."/>
            <person name="Birren B."/>
            <person name="Nusbaum C."/>
            <person name="Kahn D."/>
            <person name="Robinson-Rechavi M."/>
            <person name="Laudet V."/>
            <person name="Schachter V."/>
            <person name="Quetier F."/>
            <person name="Saurin W."/>
            <person name="Scarpelli C."/>
            <person name="Wincker P."/>
            <person name="Lander E.S."/>
            <person name="Weissenbach J."/>
            <person name="Roest Crollius H."/>
        </authorList>
    </citation>
    <scope>NUCLEOTIDE SEQUENCE [LARGE SCALE GENOMIC DNA]</scope>
</reference>
<feature type="signal peptide" evidence="23">
    <location>
        <begin position="1"/>
        <end position="23"/>
    </location>
</feature>
<dbReference type="PROSITE" id="PS50923">
    <property type="entry name" value="SUSHI"/>
    <property type="match status" value="2"/>
</dbReference>
<keyword evidence="14" id="KW-1015">Disulfide bond</keyword>
<keyword evidence="11" id="KW-0862">Zinc</keyword>
<dbReference type="Ensembl" id="ENSTNIT00000022157.1">
    <property type="protein sequence ID" value="ENSTNIP00000021921.1"/>
    <property type="gene ID" value="ENSTNIG00000018742.1"/>
</dbReference>
<dbReference type="EC" id="3.4.24.79" evidence="18"/>
<dbReference type="GO" id="GO:0004222">
    <property type="term" value="F:metalloendopeptidase activity"/>
    <property type="evidence" value="ECO:0007669"/>
    <property type="project" value="TreeGrafter"/>
</dbReference>
<keyword evidence="4" id="KW-0964">Secreted</keyword>
<evidence type="ECO:0000256" key="22">
    <source>
        <dbReference type="PROSITE-ProRule" id="PRU00302"/>
    </source>
</evidence>
<evidence type="ECO:0000256" key="8">
    <source>
        <dbReference type="ARBA" id="ARBA00022729"/>
    </source>
</evidence>
<dbReference type="NCBIfam" id="TIGR02232">
    <property type="entry name" value="myxo_disulf_rpt"/>
    <property type="match status" value="1"/>
</dbReference>
<evidence type="ECO:0000256" key="6">
    <source>
        <dbReference type="ARBA" id="ARBA00022670"/>
    </source>
</evidence>
<dbReference type="Pfam" id="PF00084">
    <property type="entry name" value="Sushi"/>
    <property type="match status" value="2"/>
</dbReference>
<comment type="caution">
    <text evidence="22">Lacks conserved residue(s) required for the propagation of feature annotation.</text>
</comment>
<evidence type="ECO:0000256" key="7">
    <source>
        <dbReference type="ARBA" id="ARBA00022723"/>
    </source>
</evidence>
<dbReference type="InParanoid" id="H3DN23"/>
<dbReference type="SMART" id="SM00560">
    <property type="entry name" value="LamGL"/>
    <property type="match status" value="1"/>
</dbReference>
<evidence type="ECO:0000256" key="16">
    <source>
        <dbReference type="ARBA" id="ARBA00052840"/>
    </source>
</evidence>
<dbReference type="InterPro" id="IPR035976">
    <property type="entry name" value="Sushi/SCR/CCP_sf"/>
</dbReference>
<dbReference type="SMART" id="SM00004">
    <property type="entry name" value="NL"/>
    <property type="match status" value="3"/>
</dbReference>
<dbReference type="SUPFAM" id="SSF57535">
    <property type="entry name" value="Complement control module/SCR domain"/>
    <property type="match status" value="3"/>
</dbReference>
<reference evidence="25" key="3">
    <citation type="submission" date="2025-09" db="UniProtKB">
        <authorList>
            <consortium name="Ensembl"/>
        </authorList>
    </citation>
    <scope>IDENTIFICATION</scope>
</reference>
<evidence type="ECO:0000259" key="24">
    <source>
        <dbReference type="PROSITE" id="PS50923"/>
    </source>
</evidence>
<dbReference type="InterPro" id="IPR006558">
    <property type="entry name" value="LamG-like"/>
</dbReference>
<feature type="domain" description="Sushi" evidence="24">
    <location>
        <begin position="1407"/>
        <end position="1472"/>
    </location>
</feature>
<keyword evidence="15" id="KW-0325">Glycoprotein</keyword>
<evidence type="ECO:0000256" key="18">
    <source>
        <dbReference type="ARBA" id="ARBA00066853"/>
    </source>
</evidence>
<dbReference type="InterPro" id="IPR011936">
    <property type="entry name" value="Myxo_disulph_rpt"/>
</dbReference>
<evidence type="ECO:0000256" key="20">
    <source>
        <dbReference type="ARBA" id="ARBA00075042"/>
    </source>
</evidence>
<name>H3DN23_TETNG</name>
<dbReference type="SUPFAM" id="SSF55486">
    <property type="entry name" value="Metalloproteases ('zincins'), catalytic domain"/>
    <property type="match status" value="1"/>
</dbReference>
<dbReference type="HOGENOM" id="CLU_002636_2_0_1"/>
<dbReference type="GO" id="GO:0005615">
    <property type="term" value="C:extracellular space"/>
    <property type="evidence" value="ECO:0007669"/>
    <property type="project" value="TreeGrafter"/>
</dbReference>
<dbReference type="Pfam" id="PF13385">
    <property type="entry name" value="Laminin_G_3"/>
    <property type="match status" value="1"/>
</dbReference>
<dbReference type="FunFam" id="2.10.70.10:FF:000045">
    <property type="entry name" value="Pappalysin 1"/>
    <property type="match status" value="1"/>
</dbReference>
<keyword evidence="6" id="KW-0645">Protease</keyword>
<comment type="similarity">
    <text evidence="3">Belongs to the peptidase M43B family.</text>
</comment>
<dbReference type="Gene3D" id="3.40.390.10">
    <property type="entry name" value="Collagenase (Catalytic Domain)"/>
    <property type="match status" value="1"/>
</dbReference>
<keyword evidence="10" id="KW-0378">Hydrolase</keyword>
<evidence type="ECO:0000256" key="14">
    <source>
        <dbReference type="ARBA" id="ARBA00023157"/>
    </source>
</evidence>
<evidence type="ECO:0000256" key="5">
    <source>
        <dbReference type="ARBA" id="ARBA00022659"/>
    </source>
</evidence>
<comment type="subcellular location">
    <subcellularLocation>
        <location evidence="2">Secreted</location>
    </subcellularLocation>
</comment>
<keyword evidence="26" id="KW-1185">Reference proteome</keyword>
<reference evidence="25" key="2">
    <citation type="submission" date="2025-08" db="UniProtKB">
        <authorList>
            <consortium name="Ensembl"/>
        </authorList>
    </citation>
    <scope>IDENTIFICATION</scope>
</reference>
<evidence type="ECO:0000256" key="10">
    <source>
        <dbReference type="ARBA" id="ARBA00022801"/>
    </source>
</evidence>
<keyword evidence="9" id="KW-0677">Repeat</keyword>
<dbReference type="FunFam" id="2.10.70.10:FF:000061">
    <property type="entry name" value="Pappalysin 1"/>
    <property type="match status" value="1"/>
</dbReference>
<dbReference type="GeneTree" id="ENSGT00940000156654"/>
<feature type="chain" id="PRO_5003583018" description="Pappalysin-1" evidence="23">
    <location>
        <begin position="24"/>
        <end position="1626"/>
    </location>
</feature>
<dbReference type="PANTHER" id="PTHR46130">
    <property type="entry name" value="LAMGL DOMAIN-CONTAINING PROTEIN"/>
    <property type="match status" value="1"/>
</dbReference>
<dbReference type="Pfam" id="PF25900">
    <property type="entry name" value="PAPPA"/>
    <property type="match status" value="1"/>
</dbReference>
<dbReference type="Proteomes" id="UP000007303">
    <property type="component" value="Unassembled WGS sequence"/>
</dbReference>
<dbReference type="GO" id="GO:0006508">
    <property type="term" value="P:proteolysis"/>
    <property type="evidence" value="ECO:0007669"/>
    <property type="project" value="UniProtKB-KW"/>
</dbReference>
<dbReference type="SMART" id="SM00032">
    <property type="entry name" value="CCP"/>
    <property type="match status" value="3"/>
</dbReference>
<proteinExistence type="inferred from homology"/>
<dbReference type="Gene3D" id="2.60.120.200">
    <property type="match status" value="1"/>
</dbReference>
<dbReference type="InterPro" id="IPR013320">
    <property type="entry name" value="ConA-like_dom_sf"/>
</dbReference>
<evidence type="ECO:0000256" key="4">
    <source>
        <dbReference type="ARBA" id="ARBA00022525"/>
    </source>
</evidence>
<dbReference type="FunFam" id="2.10.70.10:FF:000057">
    <property type="entry name" value="Pappalysin 1"/>
    <property type="match status" value="1"/>
</dbReference>
<evidence type="ECO:0000256" key="13">
    <source>
        <dbReference type="ARBA" id="ARBA00023145"/>
    </source>
</evidence>
<evidence type="ECO:0000256" key="23">
    <source>
        <dbReference type="SAM" id="SignalP"/>
    </source>
</evidence>
<dbReference type="Pfam" id="PF05572">
    <property type="entry name" value="Peptidase_M43"/>
    <property type="match status" value="1"/>
</dbReference>
<dbReference type="CDD" id="cd00033">
    <property type="entry name" value="CCP"/>
    <property type="match status" value="3"/>
</dbReference>
<dbReference type="CDD" id="cd04275">
    <property type="entry name" value="ZnMc_pappalysin_like"/>
    <property type="match status" value="1"/>
</dbReference>
<sequence length="1626" mass="182068">MKLWTPSCVFCLVILLLCFGSECGTVQRKGRSKRELVRIREAKATIPGACATRLPRGKRSLPGLERRVLPQRRRSAQAVENSSDRGKSVYFTGRGDQLRLKPGVEIPRGNFTLEMWIKPEGGQRSPTVIAGLYDKCFYASSDRGWLLGIEAVSEHGNRDPRFFFSLKTDRAHKATSIHSNARYVPNQWAHVAVTYDGVYMKLFVNGAQVGVSREQSGDVFSHLTKKCKVLMIGGNALNHNYRGSVERVGLWRQARGQRQIIRDMQGHEDLQDLPQLVIRETFEHPGRKWLTVKDGSFPQAEGAGSRIGNSEGLLDTTLEPPPCGQTVCDNIEVIKNYNNLWNFRRPKKVRYRVINIWDDEQTRPTVTDHQISLQHQQLNDAFSPYNITWELSVYNVTSSPLRNRLILANCDISKIGDDVCNPECNHPLTGYDAGDCMSGHRSRCPESKQGNGICDPECNWENFSYDLGDCCNPNITDVTRTCFNRSSPYKAYLDVKELKEILQLDGSTHLNIFFANSSDEDLAGVATWPWDKEALTHLGGIVLNPSFYGTFGHTDTMVHEIGHSLGLYHVFRGISEVESCNDACLETEPSMETGDLCADTNPTPKYKGCHDPDPGNETCGCQDFTHTPFNNYMSYADDSCTDSFTLNQVARMHCYLDLIYQTWQPASKPSPVAMPLQVVEQHHNSITLEWFQPISGHFYSREKSYASGGMLNCCSTHNSSSPRPCDPYGHWSPREAEGPPDVEQACEPSVRTWSPNARIEQGVIGLSECPLQGCMLQLEFPYPLVPDSLTVWVTFFSPEETALPAIHNILLLTVSGNNISLGPSNVFCDTPLTLKLDTEEEVFGVQFFTMEQHLEIDATLLTSKPDCQLCRHCQPLHYRLLRHPPFTHAPHGLMLKEPIRRYTDRDVVLRVAYTYQVQTISGRRESEPSPPLIHELGAPYCGDGRIQSSKGEECDDMNILNGDGCSSQCKKESFFNCIEEPSMCYYYDGDGVCEDFEQETGVRDCGLYTPNGFLDQWAATVEVSHEQKPYCSGEVAAGYPAVTKTYQSNVFDLSDGVSQYAWFPCREAHVTTWGYPNYWLKAHFSHPMVAAAVIIHLATDGTAYVDQTQCNITVQLVDTKESIHSLGKHASECRNNPLVIPVTHDLSVAFYHTKAILVTFVSRLVAISGVGLRSFQSFDPITISGCQSNEIYNPTGQRDRACCGFCCVPSFLTSLSLSSASSGCFSGWSRPGRCCSQFCRTDSFSSIFQQAHTCCAYSDSTVTITCANGKWNKQISCEPVDCGLPDKYHVHPAHFTFPEGTTYGKKSTFQCREPAQLVGTNNTLTCMEDGLWSFPEALCELRCPAPSPVPNAVLQTKRCNETGLKVGTLCKYKCRPGYHVTNKPKRRAFKRQCTEDGSWLEGACEPVTCDPPPPIFHGSYHCTDGFRFDSICRLNCSDPAAVDVHCFQGAVSNAIRCRKDGNWTGSFHLCPHIKGQCSLPQNLHYSLQYSCRRGHGIGEECELTCRENSNEVILPSNMTVEGVLKEHWRNPHKVKSIVCTMGLKWYPHPEFLHCIKGCEPFMGDNYCDAINNRAFCNYDGGDCCQSTVKTKKVIPFPMSCDIRDECSCRDPNTIENRKDNHVHSLR</sequence>
<comment type="subunit">
    <text evidence="17">Homodimer; disulfide-linked. In pregnancy serum, predominantly found as a disulfide-linked 2:2 heterotetramer with the proform of PRG2.</text>
</comment>
<evidence type="ECO:0000256" key="15">
    <source>
        <dbReference type="ARBA" id="ARBA00023180"/>
    </source>
</evidence>
<dbReference type="InterPro" id="IPR043543">
    <property type="entry name" value="PAPPA/PAPPA2"/>
</dbReference>
<comment type="catalytic activity">
    <reaction evidence="16">
        <text>Cleavage of the 135-Met-|-Lys-136 bond in insulin-like growth factor binding protein (IGFBP)-4, and the 143-Ser-|-Lys-144 bond in IGFBP-5.</text>
        <dbReference type="EC" id="3.4.24.79"/>
    </reaction>
</comment>
<keyword evidence="12" id="KW-0482">Metalloprotease</keyword>
<evidence type="ECO:0000256" key="1">
    <source>
        <dbReference type="ARBA" id="ARBA00001947"/>
    </source>
</evidence>
<dbReference type="SUPFAM" id="SSF49899">
    <property type="entry name" value="Concanavalin A-like lectins/glucanases"/>
    <property type="match status" value="1"/>
</dbReference>
<dbReference type="OMA" id="KQVVCEP"/>
<evidence type="ECO:0000256" key="17">
    <source>
        <dbReference type="ARBA" id="ARBA00065954"/>
    </source>
</evidence>
<dbReference type="InterPro" id="IPR058897">
    <property type="entry name" value="PAPPA_SD_C"/>
</dbReference>
<dbReference type="InterPro" id="IPR000436">
    <property type="entry name" value="Sushi_SCR_CCP_dom"/>
</dbReference>
<accession>H3DN23</accession>
<dbReference type="GO" id="GO:0007166">
    <property type="term" value="P:cell surface receptor signaling pathway"/>
    <property type="evidence" value="ECO:0007669"/>
    <property type="project" value="TreeGrafter"/>
</dbReference>
<keyword evidence="7" id="KW-0479">Metal-binding</keyword>
<organism evidence="25 26">
    <name type="scientific">Tetraodon nigroviridis</name>
    <name type="common">Spotted green pufferfish</name>
    <name type="synonym">Chelonodon nigroviridis</name>
    <dbReference type="NCBI Taxonomy" id="99883"/>
    <lineage>
        <taxon>Eukaryota</taxon>
        <taxon>Metazoa</taxon>
        <taxon>Chordata</taxon>
        <taxon>Craniata</taxon>
        <taxon>Vertebrata</taxon>
        <taxon>Euteleostomi</taxon>
        <taxon>Actinopterygii</taxon>
        <taxon>Neopterygii</taxon>
        <taxon>Teleostei</taxon>
        <taxon>Neoteleostei</taxon>
        <taxon>Acanthomorphata</taxon>
        <taxon>Eupercaria</taxon>
        <taxon>Tetraodontiformes</taxon>
        <taxon>Tetradontoidea</taxon>
        <taxon>Tetraodontidae</taxon>
        <taxon>Tetraodon</taxon>
    </lineage>
</organism>
<dbReference type="PANTHER" id="PTHR46130:SF2">
    <property type="entry name" value="PAPPALYSIN-1"/>
    <property type="match status" value="1"/>
</dbReference>
<evidence type="ECO:0000256" key="2">
    <source>
        <dbReference type="ARBA" id="ARBA00004613"/>
    </source>
</evidence>
<dbReference type="InterPro" id="IPR008754">
    <property type="entry name" value="Peptidase_M43"/>
</dbReference>
<evidence type="ECO:0000256" key="19">
    <source>
        <dbReference type="ARBA" id="ARBA00067550"/>
    </source>
</evidence>
<evidence type="ECO:0000256" key="3">
    <source>
        <dbReference type="ARBA" id="ARBA00008721"/>
    </source>
</evidence>
<evidence type="ECO:0000256" key="9">
    <source>
        <dbReference type="ARBA" id="ARBA00022737"/>
    </source>
</evidence>
<evidence type="ECO:0000256" key="21">
    <source>
        <dbReference type="ARBA" id="ARBA00077848"/>
    </source>
</evidence>
<keyword evidence="13" id="KW-0865">Zymogen</keyword>
<dbReference type="FunFam" id="3.40.390.10:FF:000026">
    <property type="entry name" value="Pappalysin 1"/>
    <property type="match status" value="1"/>
</dbReference>
<dbReference type="Gene3D" id="2.10.70.10">
    <property type="entry name" value="Complement Module, domain 1"/>
    <property type="match status" value="3"/>
</dbReference>
<protein>
    <recommendedName>
        <fullName evidence="19">Pappalysin-1</fullName>
        <ecNumber evidence="18">3.4.24.79</ecNumber>
    </recommendedName>
    <alternativeName>
        <fullName evidence="20">Insulin-like growth factor-dependent IGF-binding protein 4 protease</fullName>
    </alternativeName>
    <alternativeName>
        <fullName evidence="21">Pregnancy-associated plasma protein A</fullName>
    </alternativeName>
</protein>
<feature type="domain" description="Sushi" evidence="24">
    <location>
        <begin position="1280"/>
        <end position="1341"/>
    </location>
</feature>
<evidence type="ECO:0000256" key="12">
    <source>
        <dbReference type="ARBA" id="ARBA00023049"/>
    </source>
</evidence>
<evidence type="ECO:0000256" key="11">
    <source>
        <dbReference type="ARBA" id="ARBA00022833"/>
    </source>
</evidence>
<dbReference type="STRING" id="99883.ENSTNIP00000021921"/>
<evidence type="ECO:0000313" key="26">
    <source>
        <dbReference type="Proteomes" id="UP000007303"/>
    </source>
</evidence>
<comment type="cofactor">
    <cofactor evidence="1">
        <name>Zn(2+)</name>
        <dbReference type="ChEBI" id="CHEBI:29105"/>
    </cofactor>
</comment>
<keyword evidence="8 23" id="KW-0732">Signal</keyword>
<keyword evidence="5 22" id="KW-0768">Sushi</keyword>
<evidence type="ECO:0000313" key="25">
    <source>
        <dbReference type="Ensembl" id="ENSTNIP00000021921.1"/>
    </source>
</evidence>
<dbReference type="InterPro" id="IPR000800">
    <property type="entry name" value="Notch_dom"/>
</dbReference>
<dbReference type="FunFam" id="2.60.120.200:FF:000097">
    <property type="entry name" value="Pappalysin 1"/>
    <property type="match status" value="1"/>
</dbReference>
<dbReference type="InterPro" id="IPR024079">
    <property type="entry name" value="MetalloPept_cat_dom_sf"/>
</dbReference>
<dbReference type="GO" id="GO:0046872">
    <property type="term" value="F:metal ion binding"/>
    <property type="evidence" value="ECO:0007669"/>
    <property type="project" value="UniProtKB-KW"/>
</dbReference>